<reference evidence="1 2" key="1">
    <citation type="journal article" date="2021" name="Hortic Res">
        <title>High-quality reference genome and annotation aids understanding of berry development for evergreen blueberry (Vaccinium darrowii).</title>
        <authorList>
            <person name="Yu J."/>
            <person name="Hulse-Kemp A.M."/>
            <person name="Babiker E."/>
            <person name="Staton M."/>
        </authorList>
    </citation>
    <scope>NUCLEOTIDE SEQUENCE [LARGE SCALE GENOMIC DNA]</scope>
    <source>
        <strain evidence="2">cv. NJ 8807/NJ 8810</strain>
        <tissue evidence="1">Young leaf</tissue>
    </source>
</reference>
<dbReference type="EMBL" id="CM037151">
    <property type="protein sequence ID" value="KAH7842517.1"/>
    <property type="molecule type" value="Genomic_DNA"/>
</dbReference>
<gene>
    <name evidence="1" type="ORF">Vadar_006250</name>
</gene>
<protein>
    <submittedName>
        <fullName evidence="1">Uncharacterized protein</fullName>
    </submittedName>
</protein>
<organism evidence="1 2">
    <name type="scientific">Vaccinium darrowii</name>
    <dbReference type="NCBI Taxonomy" id="229202"/>
    <lineage>
        <taxon>Eukaryota</taxon>
        <taxon>Viridiplantae</taxon>
        <taxon>Streptophyta</taxon>
        <taxon>Embryophyta</taxon>
        <taxon>Tracheophyta</taxon>
        <taxon>Spermatophyta</taxon>
        <taxon>Magnoliopsida</taxon>
        <taxon>eudicotyledons</taxon>
        <taxon>Gunneridae</taxon>
        <taxon>Pentapetalae</taxon>
        <taxon>asterids</taxon>
        <taxon>Ericales</taxon>
        <taxon>Ericaceae</taxon>
        <taxon>Vaccinioideae</taxon>
        <taxon>Vaccinieae</taxon>
        <taxon>Vaccinium</taxon>
    </lineage>
</organism>
<accession>A0ACB7XP02</accession>
<evidence type="ECO:0000313" key="2">
    <source>
        <dbReference type="Proteomes" id="UP000828048"/>
    </source>
</evidence>
<dbReference type="Proteomes" id="UP000828048">
    <property type="component" value="Chromosome 1"/>
</dbReference>
<proteinExistence type="predicted"/>
<sequence>MNLHGYPVTAVVHANQVLLPIHRNPSGVHGQFPLLLVGRVHEDLAKDLVEAQDVGYGSRCFRTPIGCSLGSGRCGYVGVRAGCKGSVLGAALAIADDRGGDL</sequence>
<evidence type="ECO:0000313" key="1">
    <source>
        <dbReference type="EMBL" id="KAH7842517.1"/>
    </source>
</evidence>
<keyword evidence="2" id="KW-1185">Reference proteome</keyword>
<comment type="caution">
    <text evidence="1">The sequence shown here is derived from an EMBL/GenBank/DDBJ whole genome shotgun (WGS) entry which is preliminary data.</text>
</comment>
<name>A0ACB7XP02_9ERIC</name>